<dbReference type="Pfam" id="PF04024">
    <property type="entry name" value="PspC"/>
    <property type="match status" value="1"/>
</dbReference>
<evidence type="ECO:0000256" key="3">
    <source>
        <dbReference type="ARBA" id="ARBA00022692"/>
    </source>
</evidence>
<accession>A0ABT2VQB3</accession>
<keyword evidence="4 6" id="KW-1133">Transmembrane helix</keyword>
<keyword evidence="2" id="KW-1003">Cell membrane</keyword>
<evidence type="ECO:0000313" key="8">
    <source>
        <dbReference type="EMBL" id="MCU7555068.1"/>
    </source>
</evidence>
<dbReference type="InterPro" id="IPR052027">
    <property type="entry name" value="PspC"/>
</dbReference>
<dbReference type="RefSeq" id="WP_262994371.1">
    <property type="nucleotide sequence ID" value="NZ_JAOTJC010000008.1"/>
</dbReference>
<evidence type="ECO:0000256" key="1">
    <source>
        <dbReference type="ARBA" id="ARBA00004162"/>
    </source>
</evidence>
<dbReference type="InterPro" id="IPR007168">
    <property type="entry name" value="Phageshock_PspC_N"/>
</dbReference>
<evidence type="ECO:0000313" key="9">
    <source>
        <dbReference type="Proteomes" id="UP001209257"/>
    </source>
</evidence>
<feature type="transmembrane region" description="Helical" evidence="6">
    <location>
        <begin position="35"/>
        <end position="61"/>
    </location>
</feature>
<sequence length="151" mass="17258">MRPRRQLYRDAEHARIAGVCAGIANYFGIERWLVRILAVTGFFLLAGPFMFVAYIAGWFILDKKPKGSEPVVSVAPNVVHHSGKGWRNNTGEGDSSEKVSVKTKVWQAGEPPKKAFIDISKRFTEAEHRLRHMERYVTSREFQLNREISKL</sequence>
<comment type="caution">
    <text evidence="8">The sequence shown here is derived from an EMBL/GenBank/DDBJ whole genome shotgun (WGS) entry which is preliminary data.</text>
</comment>
<reference evidence="9" key="1">
    <citation type="submission" date="2023-07" db="EMBL/GenBank/DDBJ databases">
        <title>Study on multiphase classification of strain Alteromonas salexigens isolated from the Yellow Sea.</title>
        <authorList>
            <person name="Sun L."/>
        </authorList>
    </citation>
    <scope>NUCLEOTIDE SEQUENCE [LARGE SCALE GENOMIC DNA]</scope>
    <source>
        <strain evidence="9">ASW11-19</strain>
    </source>
</reference>
<keyword evidence="3 6" id="KW-0812">Transmembrane</keyword>
<evidence type="ECO:0000256" key="4">
    <source>
        <dbReference type="ARBA" id="ARBA00022989"/>
    </source>
</evidence>
<dbReference type="PANTHER" id="PTHR33885:SF3">
    <property type="entry name" value="PHAGE SHOCK PROTEIN C"/>
    <property type="match status" value="1"/>
</dbReference>
<dbReference type="InterPro" id="IPR014320">
    <property type="entry name" value="Phageshock_PspC"/>
</dbReference>
<proteinExistence type="predicted"/>
<dbReference type="NCBIfam" id="TIGR02978">
    <property type="entry name" value="phageshock_pspC"/>
    <property type="match status" value="1"/>
</dbReference>
<keyword evidence="9" id="KW-1185">Reference proteome</keyword>
<evidence type="ECO:0000256" key="2">
    <source>
        <dbReference type="ARBA" id="ARBA00022475"/>
    </source>
</evidence>
<comment type="subcellular location">
    <subcellularLocation>
        <location evidence="1">Cell membrane</location>
        <topology evidence="1">Single-pass membrane protein</topology>
    </subcellularLocation>
</comment>
<name>A0ABT2VQB3_9ALTE</name>
<evidence type="ECO:0000256" key="6">
    <source>
        <dbReference type="SAM" id="Phobius"/>
    </source>
</evidence>
<evidence type="ECO:0000256" key="5">
    <source>
        <dbReference type="ARBA" id="ARBA00023136"/>
    </source>
</evidence>
<organism evidence="8 9">
    <name type="scientific">Alteromonas salexigens</name>
    <dbReference type="NCBI Taxonomy" id="2982530"/>
    <lineage>
        <taxon>Bacteria</taxon>
        <taxon>Pseudomonadati</taxon>
        <taxon>Pseudomonadota</taxon>
        <taxon>Gammaproteobacteria</taxon>
        <taxon>Alteromonadales</taxon>
        <taxon>Alteromonadaceae</taxon>
        <taxon>Alteromonas/Salinimonas group</taxon>
        <taxon>Alteromonas</taxon>
    </lineage>
</organism>
<dbReference type="PANTHER" id="PTHR33885">
    <property type="entry name" value="PHAGE SHOCK PROTEIN C"/>
    <property type="match status" value="1"/>
</dbReference>
<protein>
    <submittedName>
        <fullName evidence="8">Envelope stress response membrane protein PspC</fullName>
    </submittedName>
</protein>
<dbReference type="EMBL" id="JAOTJC010000008">
    <property type="protein sequence ID" value="MCU7555068.1"/>
    <property type="molecule type" value="Genomic_DNA"/>
</dbReference>
<feature type="domain" description="Phage shock protein PspC N-terminal" evidence="7">
    <location>
        <begin position="5"/>
        <end position="63"/>
    </location>
</feature>
<keyword evidence="5 6" id="KW-0472">Membrane</keyword>
<gene>
    <name evidence="8" type="primary">pspC</name>
    <name evidence="8" type="ORF">OCL06_10705</name>
</gene>
<dbReference type="Proteomes" id="UP001209257">
    <property type="component" value="Unassembled WGS sequence"/>
</dbReference>
<evidence type="ECO:0000259" key="7">
    <source>
        <dbReference type="Pfam" id="PF04024"/>
    </source>
</evidence>